<accession>A0A922HNL3</accession>
<organism evidence="2 3">
    <name type="scientific">Dermatophagoides farinae</name>
    <name type="common">American house dust mite</name>
    <dbReference type="NCBI Taxonomy" id="6954"/>
    <lineage>
        <taxon>Eukaryota</taxon>
        <taxon>Metazoa</taxon>
        <taxon>Ecdysozoa</taxon>
        <taxon>Arthropoda</taxon>
        <taxon>Chelicerata</taxon>
        <taxon>Arachnida</taxon>
        <taxon>Acari</taxon>
        <taxon>Acariformes</taxon>
        <taxon>Sarcoptiformes</taxon>
        <taxon>Astigmata</taxon>
        <taxon>Psoroptidia</taxon>
        <taxon>Analgoidea</taxon>
        <taxon>Pyroglyphidae</taxon>
        <taxon>Dermatophagoidinae</taxon>
        <taxon>Dermatophagoides</taxon>
    </lineage>
</organism>
<gene>
    <name evidence="2" type="ORF">DERF_015031</name>
</gene>
<comment type="caution">
    <text evidence="2">The sequence shown here is derived from an EMBL/GenBank/DDBJ whole genome shotgun (WGS) entry which is preliminary data.</text>
</comment>
<dbReference type="Proteomes" id="UP000790347">
    <property type="component" value="Unassembled WGS sequence"/>
</dbReference>
<protein>
    <submittedName>
        <fullName evidence="2">Uncharacterized protein</fullName>
    </submittedName>
</protein>
<evidence type="ECO:0000313" key="3">
    <source>
        <dbReference type="Proteomes" id="UP000790347"/>
    </source>
</evidence>
<dbReference type="AlphaFoldDB" id="A0A922HNL3"/>
<reference evidence="2" key="1">
    <citation type="submission" date="2013-05" db="EMBL/GenBank/DDBJ databases">
        <authorList>
            <person name="Yim A.K.Y."/>
            <person name="Chan T.F."/>
            <person name="Ji K.M."/>
            <person name="Liu X.Y."/>
            <person name="Zhou J.W."/>
            <person name="Li R.Q."/>
            <person name="Yang K.Y."/>
            <person name="Li J."/>
            <person name="Li M."/>
            <person name="Law P.T.W."/>
            <person name="Wu Y.L."/>
            <person name="Cai Z.L."/>
            <person name="Qin H."/>
            <person name="Bao Y."/>
            <person name="Leung R.K.K."/>
            <person name="Ng P.K.S."/>
            <person name="Zou J."/>
            <person name="Zhong X.J."/>
            <person name="Ran P.X."/>
            <person name="Zhong N.S."/>
            <person name="Liu Z.G."/>
            <person name="Tsui S.K.W."/>
        </authorList>
    </citation>
    <scope>NUCLEOTIDE SEQUENCE</scope>
    <source>
        <strain evidence="2">Derf</strain>
        <tissue evidence="2">Whole organism</tissue>
    </source>
</reference>
<proteinExistence type="predicted"/>
<reference evidence="2" key="2">
    <citation type="journal article" date="2022" name="Res Sq">
        <title>Comparative Genomics Reveals Insights into the Divergent Evolution of Astigmatic Mites and Household Pest Adaptations.</title>
        <authorList>
            <person name="Xiong Q."/>
            <person name="Wan A.T.-Y."/>
            <person name="Liu X.-Y."/>
            <person name="Fung C.S.-H."/>
            <person name="Xiao X."/>
            <person name="Malainual N."/>
            <person name="Hou J."/>
            <person name="Wang L."/>
            <person name="Wang M."/>
            <person name="Yang K."/>
            <person name="Cui Y."/>
            <person name="Leung E."/>
            <person name="Nong W."/>
            <person name="Shin S.-K."/>
            <person name="Au S."/>
            <person name="Jeong K.Y."/>
            <person name="Chew F.T."/>
            <person name="Hui J."/>
            <person name="Leung T.F."/>
            <person name="Tungtrongchitr A."/>
            <person name="Zhong N."/>
            <person name="Liu Z."/>
            <person name="Tsui S."/>
        </authorList>
    </citation>
    <scope>NUCLEOTIDE SEQUENCE</scope>
    <source>
        <strain evidence="2">Derf</strain>
        <tissue evidence="2">Whole organism</tissue>
    </source>
</reference>
<sequence length="123" mass="14487">MSQKQIDQEEEKDSFEFKKTNGKQCTKPSEICYQRARSLFLDIEILLRKEIAAFKKYETTLCYQRIYFIPNVGTKIKLITTQTQIICTESSITCAFLNSLNVFSLFIFCLIHRQRTVTYSFVQ</sequence>
<keyword evidence="3" id="KW-1185">Reference proteome</keyword>
<feature type="region of interest" description="Disordered" evidence="1">
    <location>
        <begin position="1"/>
        <end position="22"/>
    </location>
</feature>
<evidence type="ECO:0000313" key="2">
    <source>
        <dbReference type="EMBL" id="KAH9494340.1"/>
    </source>
</evidence>
<name>A0A922HNL3_DERFA</name>
<evidence type="ECO:0000256" key="1">
    <source>
        <dbReference type="SAM" id="MobiDB-lite"/>
    </source>
</evidence>
<dbReference type="EMBL" id="ASGP02000008">
    <property type="protein sequence ID" value="KAH9494340.1"/>
    <property type="molecule type" value="Genomic_DNA"/>
</dbReference>